<dbReference type="Proteomes" id="UP000095287">
    <property type="component" value="Unplaced"/>
</dbReference>
<keyword evidence="1" id="KW-0472">Membrane</keyword>
<organism evidence="2 3">
    <name type="scientific">Steinernema glaseri</name>
    <dbReference type="NCBI Taxonomy" id="37863"/>
    <lineage>
        <taxon>Eukaryota</taxon>
        <taxon>Metazoa</taxon>
        <taxon>Ecdysozoa</taxon>
        <taxon>Nematoda</taxon>
        <taxon>Chromadorea</taxon>
        <taxon>Rhabditida</taxon>
        <taxon>Tylenchina</taxon>
        <taxon>Panagrolaimomorpha</taxon>
        <taxon>Strongyloidoidea</taxon>
        <taxon>Steinernematidae</taxon>
        <taxon>Steinernema</taxon>
    </lineage>
</organism>
<dbReference type="InterPro" id="IPR011701">
    <property type="entry name" value="MFS"/>
</dbReference>
<dbReference type="SUPFAM" id="SSF103473">
    <property type="entry name" value="MFS general substrate transporter"/>
    <property type="match status" value="1"/>
</dbReference>
<reference evidence="3" key="1">
    <citation type="submission" date="2016-11" db="UniProtKB">
        <authorList>
            <consortium name="WormBaseParasite"/>
        </authorList>
    </citation>
    <scope>IDENTIFICATION</scope>
</reference>
<dbReference type="Gene3D" id="1.20.1250.20">
    <property type="entry name" value="MFS general substrate transporter like domains"/>
    <property type="match status" value="1"/>
</dbReference>
<keyword evidence="1" id="KW-1133">Transmembrane helix</keyword>
<name>A0A1I8AI72_9BILA</name>
<feature type="transmembrane region" description="Helical" evidence="1">
    <location>
        <begin position="273"/>
        <end position="294"/>
    </location>
</feature>
<dbReference type="InterPro" id="IPR036259">
    <property type="entry name" value="MFS_trans_sf"/>
</dbReference>
<dbReference type="AlphaFoldDB" id="A0A1I8AI72"/>
<feature type="transmembrane region" description="Helical" evidence="1">
    <location>
        <begin position="177"/>
        <end position="198"/>
    </location>
</feature>
<dbReference type="WBParaSite" id="L893_g5717.t1">
    <property type="protein sequence ID" value="L893_g5717.t1"/>
    <property type="gene ID" value="L893_g5717"/>
</dbReference>
<keyword evidence="2" id="KW-1185">Reference proteome</keyword>
<protein>
    <submittedName>
        <fullName evidence="3">MFS domain-containing protein</fullName>
    </submittedName>
</protein>
<feature type="transmembrane region" description="Helical" evidence="1">
    <location>
        <begin position="145"/>
        <end position="165"/>
    </location>
</feature>
<accession>A0A1I8AI72</accession>
<dbReference type="GO" id="GO:0016020">
    <property type="term" value="C:membrane"/>
    <property type="evidence" value="ECO:0007669"/>
    <property type="project" value="TreeGrafter"/>
</dbReference>
<dbReference type="Pfam" id="PF07690">
    <property type="entry name" value="MFS_1"/>
    <property type="match status" value="1"/>
</dbReference>
<evidence type="ECO:0000313" key="3">
    <source>
        <dbReference type="WBParaSite" id="L893_g5717.t1"/>
    </source>
</evidence>
<dbReference type="PANTHER" id="PTHR45757:SF11">
    <property type="entry name" value="MAJOR FACILITATOR SUPERFAMILY (MFS) PROFILE DOMAIN-CONTAINING PROTEIN"/>
    <property type="match status" value="1"/>
</dbReference>
<dbReference type="PANTHER" id="PTHR45757">
    <property type="entry name" value="PROTEIN CBG23364-RELATED"/>
    <property type="match status" value="1"/>
</dbReference>
<feature type="transmembrane region" description="Helical" evidence="1">
    <location>
        <begin position="107"/>
        <end position="125"/>
    </location>
</feature>
<keyword evidence="1" id="KW-0812">Transmembrane</keyword>
<feature type="transmembrane region" description="Helical" evidence="1">
    <location>
        <begin position="12"/>
        <end position="33"/>
    </location>
</feature>
<feature type="transmembrane region" description="Helical" evidence="1">
    <location>
        <begin position="45"/>
        <end position="63"/>
    </location>
</feature>
<proteinExistence type="predicted"/>
<feature type="transmembrane region" description="Helical" evidence="1">
    <location>
        <begin position="204"/>
        <end position="223"/>
    </location>
</feature>
<evidence type="ECO:0000256" key="1">
    <source>
        <dbReference type="SAM" id="Phobius"/>
    </source>
</evidence>
<sequence length="318" mass="34934">MWGGLQERGRFVAVLSSSCQVAPVLSMTGAGLFCSSNCECQGIQYVFGVVTMAMAFGFFIVYSDIPSENRFVKLVYPALIADEQKNGNKEEPFSWQSRKTVFLSPSTWGLLITAFGDALGYQMFLQYGPTYMKTSLHFNVTQARLLLTLPFLFSIGVGFLGGTLLDKIASVDMNTKTTWLISGSQATMTICFGLLIALPEKLPLLSHVVLTLAFISSGLHRVGLLCACPSLSKKFAYVLSLVVSMIIGVATLVLRAMVSILAPRHVKHEWETLFYVIVAVLLGCNAGFCLLTKLESERRRTRARRCSEGSDVTVTSRF</sequence>
<feature type="transmembrane region" description="Helical" evidence="1">
    <location>
        <begin position="235"/>
        <end position="261"/>
    </location>
</feature>
<evidence type="ECO:0000313" key="2">
    <source>
        <dbReference type="Proteomes" id="UP000095287"/>
    </source>
</evidence>
<dbReference type="GO" id="GO:0022857">
    <property type="term" value="F:transmembrane transporter activity"/>
    <property type="evidence" value="ECO:0007669"/>
    <property type="project" value="InterPro"/>
</dbReference>